<dbReference type="EMBL" id="LGRN01000154">
    <property type="protein sequence ID" value="OJD15482.1"/>
    <property type="molecule type" value="Genomic_DNA"/>
</dbReference>
<evidence type="ECO:0000313" key="3">
    <source>
        <dbReference type="Proteomes" id="UP000182235"/>
    </source>
</evidence>
<dbReference type="Proteomes" id="UP000182235">
    <property type="component" value="Unassembled WGS sequence"/>
</dbReference>
<name>A0A1J9PHT8_9EURO</name>
<evidence type="ECO:0000256" key="1">
    <source>
        <dbReference type="SAM" id="MobiDB-lite"/>
    </source>
</evidence>
<reference evidence="2 3" key="1">
    <citation type="submission" date="2015-07" db="EMBL/GenBank/DDBJ databases">
        <title>Emmonsia species relationships and genome sequence.</title>
        <authorList>
            <consortium name="The Broad Institute Genomics Platform"/>
            <person name="Cuomo C.A."/>
            <person name="Munoz J.F."/>
            <person name="Imamovic A."/>
            <person name="Priest M.E."/>
            <person name="Young S."/>
            <person name="Clay O.K."/>
            <person name="McEwen J.G."/>
        </authorList>
    </citation>
    <scope>NUCLEOTIDE SEQUENCE [LARGE SCALE GENOMIC DNA]</scope>
    <source>
        <strain evidence="2 3">UAMH 9510</strain>
    </source>
</reference>
<protein>
    <submittedName>
        <fullName evidence="2">Uncharacterized protein</fullName>
    </submittedName>
</protein>
<keyword evidence="3" id="KW-1185">Reference proteome</keyword>
<sequence>MNGEEQNLLPPGIKTSTAQVQYTIHTTLYGVVALTTVVIPINFTAHSPFAPKRQHSRCCSWTRQITAAQFTPNPAHVPGGWVDHGGPPALRDARVRQGVRLEEYGAPKAARELDKNVGWSGEIVAGGNASPPQRKPGGVDVLMMNNRVLRSMTPAGAQLGAAVRVLDTQMKRFRSQPSPQRIAIFLATRRRNPDPAGWSEKTVSRAEKAKKIDGSGGLKQQV</sequence>
<comment type="caution">
    <text evidence="2">The sequence shown here is derived from an EMBL/GenBank/DDBJ whole genome shotgun (WGS) entry which is preliminary data.</text>
</comment>
<feature type="region of interest" description="Disordered" evidence="1">
    <location>
        <begin position="192"/>
        <end position="222"/>
    </location>
</feature>
<feature type="compositionally biased region" description="Basic and acidic residues" evidence="1">
    <location>
        <begin position="202"/>
        <end position="213"/>
    </location>
</feature>
<proteinExistence type="predicted"/>
<dbReference type="OrthoDB" id="10651468at2759"/>
<dbReference type="AlphaFoldDB" id="A0A1J9PHT8"/>
<organism evidence="2 3">
    <name type="scientific">Emergomyces pasteurianus Ep9510</name>
    <dbReference type="NCBI Taxonomy" id="1447872"/>
    <lineage>
        <taxon>Eukaryota</taxon>
        <taxon>Fungi</taxon>
        <taxon>Dikarya</taxon>
        <taxon>Ascomycota</taxon>
        <taxon>Pezizomycotina</taxon>
        <taxon>Eurotiomycetes</taxon>
        <taxon>Eurotiomycetidae</taxon>
        <taxon>Onygenales</taxon>
        <taxon>Ajellomycetaceae</taxon>
        <taxon>Emergomyces</taxon>
    </lineage>
</organism>
<evidence type="ECO:0000313" key="2">
    <source>
        <dbReference type="EMBL" id="OJD15482.1"/>
    </source>
</evidence>
<gene>
    <name evidence="2" type="ORF">AJ78_04278</name>
</gene>
<accession>A0A1J9PHT8</accession>